<comment type="caution">
    <text evidence="1">The sequence shown here is derived from an EMBL/GenBank/DDBJ whole genome shotgun (WGS) entry which is preliminary data.</text>
</comment>
<reference evidence="1" key="2">
    <citation type="submission" date="2021-09" db="EMBL/GenBank/DDBJ databases">
        <authorList>
            <person name="Gilroy R."/>
        </authorList>
    </citation>
    <scope>NUCLEOTIDE SEQUENCE</scope>
    <source>
        <strain evidence="1">4100</strain>
    </source>
</reference>
<reference evidence="1" key="1">
    <citation type="journal article" date="2021" name="PeerJ">
        <title>Extensive microbial diversity within the chicken gut microbiome revealed by metagenomics and culture.</title>
        <authorList>
            <person name="Gilroy R."/>
            <person name="Ravi A."/>
            <person name="Getino M."/>
            <person name="Pursley I."/>
            <person name="Horton D.L."/>
            <person name="Alikhan N.F."/>
            <person name="Baker D."/>
            <person name="Gharbi K."/>
            <person name="Hall N."/>
            <person name="Watson M."/>
            <person name="Adriaenssens E.M."/>
            <person name="Foster-Nyarko E."/>
            <person name="Jarju S."/>
            <person name="Secka A."/>
            <person name="Antonio M."/>
            <person name="Oren A."/>
            <person name="Chaudhuri R.R."/>
            <person name="La Ragione R."/>
            <person name="Hildebrand F."/>
            <person name="Pallen M.J."/>
        </authorList>
    </citation>
    <scope>NUCLEOTIDE SEQUENCE</scope>
    <source>
        <strain evidence="1">4100</strain>
    </source>
</reference>
<evidence type="ECO:0000313" key="2">
    <source>
        <dbReference type="Proteomes" id="UP000711407"/>
    </source>
</evidence>
<proteinExistence type="predicted"/>
<organism evidence="1 2">
    <name type="scientific">Candidatus Amulumruptor caecigallinarius</name>
    <dbReference type="NCBI Taxonomy" id="2109911"/>
    <lineage>
        <taxon>Bacteria</taxon>
        <taxon>Pseudomonadati</taxon>
        <taxon>Bacteroidota</taxon>
        <taxon>Bacteroidia</taxon>
        <taxon>Bacteroidales</taxon>
        <taxon>Muribaculaceae</taxon>
        <taxon>Candidatus Amulumruptor</taxon>
    </lineage>
</organism>
<protein>
    <submittedName>
        <fullName evidence="1">Uncharacterized protein</fullName>
    </submittedName>
</protein>
<evidence type="ECO:0000313" key="1">
    <source>
        <dbReference type="EMBL" id="HJE39718.1"/>
    </source>
</evidence>
<dbReference type="EMBL" id="DYXT01000043">
    <property type="protein sequence ID" value="HJE39718.1"/>
    <property type="molecule type" value="Genomic_DNA"/>
</dbReference>
<dbReference type="AlphaFoldDB" id="A0A921JIY9"/>
<gene>
    <name evidence="1" type="ORF">K8V47_08195</name>
</gene>
<accession>A0A921JIY9</accession>
<name>A0A921JIY9_9BACT</name>
<sequence>MTPKNPKAGVKLPEESHTPNKVYATFYKDGHDVKAIAKYGSDGKKIWEMHTIDHKNLGPHYHKWKDGKPISDKPLTKEMWDILNKIRNYK</sequence>
<dbReference type="Proteomes" id="UP000711407">
    <property type="component" value="Unassembled WGS sequence"/>
</dbReference>